<evidence type="ECO:0000313" key="2">
    <source>
        <dbReference type="Proteomes" id="UP000000639"/>
    </source>
</evidence>
<dbReference type="InterPro" id="IPR021677">
    <property type="entry name" value="DUF2986"/>
</dbReference>
<accession>A1SVD6</accession>
<keyword evidence="2" id="KW-1185">Reference proteome</keyword>
<dbReference type="STRING" id="357804.Ping_1658"/>
<dbReference type="AlphaFoldDB" id="A1SVD6"/>
<dbReference type="Proteomes" id="UP000000639">
    <property type="component" value="Chromosome"/>
</dbReference>
<dbReference type="EMBL" id="CP000510">
    <property type="protein sequence ID" value="ABM03451.1"/>
    <property type="molecule type" value="Genomic_DNA"/>
</dbReference>
<evidence type="ECO:0008006" key="3">
    <source>
        <dbReference type="Google" id="ProtNLM"/>
    </source>
</evidence>
<dbReference type="KEGG" id="pin:Ping_1658"/>
<sequence length="76" mass="8978">MCLFRQIFTMHVLRVSTEKKMNRKKKLNSILDKRIKRMNAKKNPALKPKYVSKAERARIEALEQNSESQNAVMTEQ</sequence>
<reference evidence="1 2" key="1">
    <citation type="submission" date="2007-01" db="EMBL/GenBank/DDBJ databases">
        <title>Complete sequence of Psychromonas ingrahamii 37.</title>
        <authorList>
            <consortium name="US DOE Joint Genome Institute"/>
            <person name="Copeland A."/>
            <person name="Lucas S."/>
            <person name="Lapidus A."/>
            <person name="Barry K."/>
            <person name="Detter J.C."/>
            <person name="Glavina del Rio T."/>
            <person name="Hammon N."/>
            <person name="Israni S."/>
            <person name="Dalin E."/>
            <person name="Tice H."/>
            <person name="Pitluck S."/>
            <person name="Thompson L.S."/>
            <person name="Brettin T."/>
            <person name="Bruce D."/>
            <person name="Han C."/>
            <person name="Tapia R."/>
            <person name="Schmutz J."/>
            <person name="Larimer F."/>
            <person name="Land M."/>
            <person name="Hauser L."/>
            <person name="Kyrpides N."/>
            <person name="Ivanova N."/>
            <person name="Staley J."/>
            <person name="Richardson P."/>
        </authorList>
    </citation>
    <scope>NUCLEOTIDE SEQUENCE [LARGE SCALE GENOMIC DNA]</scope>
    <source>
        <strain evidence="1 2">37</strain>
    </source>
</reference>
<organism evidence="1 2">
    <name type="scientific">Psychromonas ingrahamii (strain DSM 17664 / CCUG 51855 / 37)</name>
    <dbReference type="NCBI Taxonomy" id="357804"/>
    <lineage>
        <taxon>Bacteria</taxon>
        <taxon>Pseudomonadati</taxon>
        <taxon>Pseudomonadota</taxon>
        <taxon>Gammaproteobacteria</taxon>
        <taxon>Alteromonadales</taxon>
        <taxon>Psychromonadaceae</taxon>
        <taxon>Psychromonas</taxon>
    </lineage>
</organism>
<dbReference type="eggNOG" id="ENOG5030SZJ">
    <property type="taxonomic scope" value="Bacteria"/>
</dbReference>
<name>A1SVD6_PSYIN</name>
<evidence type="ECO:0000313" key="1">
    <source>
        <dbReference type="EMBL" id="ABM03451.1"/>
    </source>
</evidence>
<protein>
    <recommendedName>
        <fullName evidence="3">DUF2986 domain-containing protein</fullName>
    </recommendedName>
</protein>
<gene>
    <name evidence="1" type="ordered locus">Ping_1658</name>
</gene>
<dbReference type="Pfam" id="PF11661">
    <property type="entry name" value="DUF2986"/>
    <property type="match status" value="1"/>
</dbReference>
<proteinExistence type="predicted"/>
<dbReference type="HOGENOM" id="CLU_186874_1_0_6"/>